<name>A0ABV7QCF0_9PSEU</name>
<dbReference type="CDD" id="cd00609">
    <property type="entry name" value="AAT_like"/>
    <property type="match status" value="1"/>
</dbReference>
<evidence type="ECO:0000256" key="4">
    <source>
        <dbReference type="ARBA" id="ARBA00023194"/>
    </source>
</evidence>
<dbReference type="RefSeq" id="WP_377870598.1">
    <property type="nucleotide sequence ID" value="NZ_JBHMAY010000022.1"/>
</dbReference>
<evidence type="ECO:0000259" key="7">
    <source>
        <dbReference type="Pfam" id="PF00155"/>
    </source>
</evidence>
<evidence type="ECO:0000256" key="3">
    <source>
        <dbReference type="ARBA" id="ARBA00022898"/>
    </source>
</evidence>
<gene>
    <name evidence="8" type="ORF">ACFORO_07385</name>
</gene>
<organism evidence="8 9">
    <name type="scientific">Amycolatopsis halotolerans</name>
    <dbReference type="NCBI Taxonomy" id="330083"/>
    <lineage>
        <taxon>Bacteria</taxon>
        <taxon>Bacillati</taxon>
        <taxon>Actinomycetota</taxon>
        <taxon>Actinomycetes</taxon>
        <taxon>Pseudonocardiales</taxon>
        <taxon>Pseudonocardiaceae</taxon>
        <taxon>Amycolatopsis</taxon>
    </lineage>
</organism>
<keyword evidence="4" id="KW-0045">Antibiotic biosynthesis</keyword>
<dbReference type="PANTHER" id="PTHR43525:SF2">
    <property type="entry name" value="CYSTATHIONINE BETA-LYASE-RELATED"/>
    <property type="match status" value="1"/>
</dbReference>
<dbReference type="InterPro" id="IPR004839">
    <property type="entry name" value="Aminotransferase_I/II_large"/>
</dbReference>
<feature type="domain" description="Aminotransferase class I/classII large" evidence="7">
    <location>
        <begin position="30"/>
        <end position="378"/>
    </location>
</feature>
<comment type="caution">
    <text evidence="8">The sequence shown here is derived from an EMBL/GenBank/DDBJ whole genome shotgun (WGS) entry which is preliminary data.</text>
</comment>
<dbReference type="EMBL" id="JBHRWI010000007">
    <property type="protein sequence ID" value="MFC3509983.1"/>
    <property type="molecule type" value="Genomic_DNA"/>
</dbReference>
<dbReference type="Proteomes" id="UP001595764">
    <property type="component" value="Unassembled WGS sequence"/>
</dbReference>
<evidence type="ECO:0000313" key="8">
    <source>
        <dbReference type="EMBL" id="MFC3509983.1"/>
    </source>
</evidence>
<comment type="similarity">
    <text evidence="6">Belongs to the class-II pyridoxal-phosphate-dependent aminotransferase family. MalY/PatB cystathionine beta-lyase subfamily.</text>
</comment>
<comment type="cofactor">
    <cofactor evidence="1">
        <name>pyridoxal 5'-phosphate</name>
        <dbReference type="ChEBI" id="CHEBI:597326"/>
    </cofactor>
</comment>
<keyword evidence="5 8" id="KW-0456">Lyase</keyword>
<evidence type="ECO:0000256" key="2">
    <source>
        <dbReference type="ARBA" id="ARBA00012224"/>
    </source>
</evidence>
<evidence type="ECO:0000256" key="6">
    <source>
        <dbReference type="ARBA" id="ARBA00037974"/>
    </source>
</evidence>
<dbReference type="InterPro" id="IPR051798">
    <property type="entry name" value="Class-II_PLP-Dep_Aminotrans"/>
</dbReference>
<dbReference type="InterPro" id="IPR015424">
    <property type="entry name" value="PyrdxlP-dep_Trfase"/>
</dbReference>
<dbReference type="EC" id="4.4.1.13" evidence="2"/>
<dbReference type="InterPro" id="IPR015421">
    <property type="entry name" value="PyrdxlP-dep_Trfase_major"/>
</dbReference>
<dbReference type="Pfam" id="PF00155">
    <property type="entry name" value="Aminotran_1_2"/>
    <property type="match status" value="1"/>
</dbReference>
<protein>
    <recommendedName>
        <fullName evidence="2">cysteine-S-conjugate beta-lyase</fullName>
        <ecNumber evidence="2">4.4.1.13</ecNumber>
    </recommendedName>
</protein>
<evidence type="ECO:0000313" key="9">
    <source>
        <dbReference type="Proteomes" id="UP001595764"/>
    </source>
</evidence>
<accession>A0ABV7QCF0</accession>
<keyword evidence="3" id="KW-0663">Pyridoxal phosphate</keyword>
<sequence length="383" mass="41383">MTDTHDPGFAWDLAKSRERRTKRWSVYGPDVLDLTVAEMDLPIAEPILTVLRDAIERQTFGYPIPAARSGLPETTAKWLTETHGLTVDPGEIRLLPELMKGITNALREFTAPGSAVIVPTPTYRSFFGAVSLADREAVQVPLLDGHRLDYDRIDAAFAAGAGSLLLCHPANPVGRIFSPAELRQLAEIAERHGGRVISDEVHAPLRYGVDFVPYAAVSEAARRQAVTLFSASKAWNIAGLRCGFVALTNPDDVVRWDRLPGAASGGISPLGMVASAAAFEHGAPWLERALAFLDANRRRLADQFADAGMPEVYHPADATYLAWLDLRRLGLADPARLLREKAGVAVTAGPDHGTSGAGFVRLNYATQPDVLADAAARIIQVLE</sequence>
<dbReference type="Gene3D" id="3.40.640.10">
    <property type="entry name" value="Type I PLP-dependent aspartate aminotransferase-like (Major domain)"/>
    <property type="match status" value="1"/>
</dbReference>
<dbReference type="PANTHER" id="PTHR43525">
    <property type="entry name" value="PROTEIN MALY"/>
    <property type="match status" value="1"/>
</dbReference>
<dbReference type="InterPro" id="IPR015422">
    <property type="entry name" value="PyrdxlP-dep_Trfase_small"/>
</dbReference>
<dbReference type="SUPFAM" id="SSF53383">
    <property type="entry name" value="PLP-dependent transferases"/>
    <property type="match status" value="1"/>
</dbReference>
<keyword evidence="9" id="KW-1185">Reference proteome</keyword>
<evidence type="ECO:0000256" key="1">
    <source>
        <dbReference type="ARBA" id="ARBA00001933"/>
    </source>
</evidence>
<reference evidence="9" key="1">
    <citation type="journal article" date="2019" name="Int. J. Syst. Evol. Microbiol.">
        <title>The Global Catalogue of Microorganisms (GCM) 10K type strain sequencing project: providing services to taxonomists for standard genome sequencing and annotation.</title>
        <authorList>
            <consortium name="The Broad Institute Genomics Platform"/>
            <consortium name="The Broad Institute Genome Sequencing Center for Infectious Disease"/>
            <person name="Wu L."/>
            <person name="Ma J."/>
        </authorList>
    </citation>
    <scope>NUCLEOTIDE SEQUENCE [LARGE SCALE GENOMIC DNA]</scope>
    <source>
        <strain evidence="9">CGMCC 4.7682</strain>
    </source>
</reference>
<evidence type="ECO:0000256" key="5">
    <source>
        <dbReference type="ARBA" id="ARBA00023239"/>
    </source>
</evidence>
<dbReference type="GO" id="GO:0047804">
    <property type="term" value="F:cysteine-S-conjugate beta-lyase activity"/>
    <property type="evidence" value="ECO:0007669"/>
    <property type="project" value="UniProtKB-EC"/>
</dbReference>
<proteinExistence type="inferred from homology"/>
<dbReference type="Gene3D" id="3.90.1150.10">
    <property type="entry name" value="Aspartate Aminotransferase, domain 1"/>
    <property type="match status" value="1"/>
</dbReference>